<reference evidence="2" key="2">
    <citation type="submission" date="2020-09" db="EMBL/GenBank/DDBJ databases">
        <authorList>
            <person name="Sun Q."/>
            <person name="Ohkuma M."/>
        </authorList>
    </citation>
    <scope>NUCLEOTIDE SEQUENCE</scope>
    <source>
        <strain evidence="2">JCM 3131</strain>
    </source>
</reference>
<feature type="compositionally biased region" description="Low complexity" evidence="1">
    <location>
        <begin position="289"/>
        <end position="298"/>
    </location>
</feature>
<dbReference type="RefSeq" id="WP_189215435.1">
    <property type="nucleotide sequence ID" value="NZ_BMQK01000002.1"/>
</dbReference>
<proteinExistence type="predicted"/>
<evidence type="ECO:0000256" key="1">
    <source>
        <dbReference type="SAM" id="MobiDB-lite"/>
    </source>
</evidence>
<reference evidence="2" key="1">
    <citation type="journal article" date="2014" name="Int. J. Syst. Evol. Microbiol.">
        <title>Complete genome sequence of Corynebacterium casei LMG S-19264T (=DSM 44701T), isolated from a smear-ripened cheese.</title>
        <authorList>
            <consortium name="US DOE Joint Genome Institute (JGI-PGF)"/>
            <person name="Walter F."/>
            <person name="Albersmeier A."/>
            <person name="Kalinowski J."/>
            <person name="Ruckert C."/>
        </authorList>
    </citation>
    <scope>NUCLEOTIDE SEQUENCE</scope>
    <source>
        <strain evidence="2">JCM 3131</strain>
    </source>
</reference>
<comment type="caution">
    <text evidence="2">The sequence shown here is derived from an EMBL/GenBank/DDBJ whole genome shotgun (WGS) entry which is preliminary data.</text>
</comment>
<feature type="compositionally biased region" description="Basic and acidic residues" evidence="1">
    <location>
        <begin position="222"/>
        <end position="234"/>
    </location>
</feature>
<evidence type="ECO:0000313" key="3">
    <source>
        <dbReference type="Proteomes" id="UP000620156"/>
    </source>
</evidence>
<feature type="region of interest" description="Disordered" evidence="1">
    <location>
        <begin position="283"/>
        <end position="309"/>
    </location>
</feature>
<feature type="region of interest" description="Disordered" evidence="1">
    <location>
        <begin position="222"/>
        <end position="251"/>
    </location>
</feature>
<dbReference type="AlphaFoldDB" id="A0A918BBI3"/>
<organism evidence="2 3">
    <name type="scientific">Streptomyces ruber</name>
    <dbReference type="NCBI Taxonomy" id="83378"/>
    <lineage>
        <taxon>Bacteria</taxon>
        <taxon>Bacillati</taxon>
        <taxon>Actinomycetota</taxon>
        <taxon>Actinomycetes</taxon>
        <taxon>Kitasatosporales</taxon>
        <taxon>Streptomycetaceae</taxon>
        <taxon>Streptomyces</taxon>
    </lineage>
</organism>
<keyword evidence="3" id="KW-1185">Reference proteome</keyword>
<dbReference type="SUPFAM" id="SSF48239">
    <property type="entry name" value="Terpenoid cyclases/Protein prenyltransferases"/>
    <property type="match status" value="1"/>
</dbReference>
<evidence type="ECO:0008006" key="4">
    <source>
        <dbReference type="Google" id="ProtNLM"/>
    </source>
</evidence>
<dbReference type="EMBL" id="BMQK01000002">
    <property type="protein sequence ID" value="GGQ43576.1"/>
    <property type="molecule type" value="Genomic_DNA"/>
</dbReference>
<dbReference type="InterPro" id="IPR008930">
    <property type="entry name" value="Terpenoid_cyclase/PrenylTrfase"/>
</dbReference>
<gene>
    <name evidence="2" type="ORF">GCM10010145_10150</name>
</gene>
<name>A0A918BBI3_9ACTN</name>
<dbReference type="Proteomes" id="UP000620156">
    <property type="component" value="Unassembled WGS sequence"/>
</dbReference>
<sequence>MAETGAPPLPPTPPAHTLLTRAEQFVWHTARVLEQHRFVYHFLGGSADAVETALSAYRNADEGYGHALEPDLRGPVSQPLHTGHALRVLDSIGRCAGQRAERICRYLTSVSTPDGALPAIHPSQRGYPAAPFLPVVDAPPSDLLATGPVVGLLHGNEVWHAWLFRATDFCWQAVESLERSHPYEVEAAVAFLDSVPDRSRAEAAADRLGRLVRDHRLVVLDPDDLKDRDRDKDTAAPPDPPGDVPGGHHFPYDFARTPDSLARAWFTDEEMARSLDFLAAAQRDDGGWPRPSRSSAHARSSRGHWAPGPELEGRAIVTLEALLTLRAYGRL</sequence>
<evidence type="ECO:0000313" key="2">
    <source>
        <dbReference type="EMBL" id="GGQ43576.1"/>
    </source>
</evidence>
<protein>
    <recommendedName>
        <fullName evidence="4">Prenyltransferase</fullName>
    </recommendedName>
</protein>
<accession>A0A918BBI3</accession>
<dbReference type="Gene3D" id="1.50.10.20">
    <property type="match status" value="1"/>
</dbReference>